<dbReference type="InterPro" id="IPR029045">
    <property type="entry name" value="ClpP/crotonase-like_dom_sf"/>
</dbReference>
<sequence>MSQWREGNLNVANYFLLTGNYLSTTQAMNVGLVDTKVDNIHEMLEQFAQPIARHPRALLIRMKNFIHLKKSKIAA</sequence>
<dbReference type="Gene3D" id="3.90.226.10">
    <property type="entry name" value="2-enoyl-CoA Hydratase, Chain A, domain 1"/>
    <property type="match status" value="1"/>
</dbReference>
<evidence type="ECO:0000313" key="2">
    <source>
        <dbReference type="Proteomes" id="UP000185984"/>
    </source>
</evidence>
<name>A0A1U7HUR0_9CHRO</name>
<gene>
    <name evidence="1" type="ORF">NIES1031_08435</name>
</gene>
<protein>
    <submittedName>
        <fullName evidence="1">Uncharacterized protein</fullName>
    </submittedName>
</protein>
<proteinExistence type="predicted"/>
<dbReference type="SUPFAM" id="SSF52096">
    <property type="entry name" value="ClpP/crotonase"/>
    <property type="match status" value="1"/>
</dbReference>
<accession>A0A1U7HUR0</accession>
<dbReference type="Proteomes" id="UP000185984">
    <property type="component" value="Unassembled WGS sequence"/>
</dbReference>
<comment type="caution">
    <text evidence="1">The sequence shown here is derived from an EMBL/GenBank/DDBJ whole genome shotgun (WGS) entry which is preliminary data.</text>
</comment>
<organism evidence="1 2">
    <name type="scientific">Chroogloeocystis siderophila 5.2 s.c.1</name>
    <dbReference type="NCBI Taxonomy" id="247279"/>
    <lineage>
        <taxon>Bacteria</taxon>
        <taxon>Bacillati</taxon>
        <taxon>Cyanobacteriota</taxon>
        <taxon>Cyanophyceae</taxon>
        <taxon>Oscillatoriophycideae</taxon>
        <taxon>Chroococcales</taxon>
        <taxon>Chroococcaceae</taxon>
        <taxon>Chroogloeocystis</taxon>
    </lineage>
</organism>
<keyword evidence="2" id="KW-1185">Reference proteome</keyword>
<dbReference type="AlphaFoldDB" id="A0A1U7HUR0"/>
<dbReference type="EMBL" id="MRCC01000006">
    <property type="protein sequence ID" value="OKH27326.1"/>
    <property type="molecule type" value="Genomic_DNA"/>
</dbReference>
<reference evidence="1 2" key="1">
    <citation type="submission" date="2016-11" db="EMBL/GenBank/DDBJ databases">
        <title>Draft Genome Sequences of Nine Cyanobacterial Strains from Diverse Habitats.</title>
        <authorList>
            <person name="Zhu T."/>
            <person name="Hou S."/>
            <person name="Lu X."/>
            <person name="Hess W.R."/>
        </authorList>
    </citation>
    <scope>NUCLEOTIDE SEQUENCE [LARGE SCALE GENOMIC DNA]</scope>
    <source>
        <strain evidence="1 2">5.2 s.c.1</strain>
    </source>
</reference>
<evidence type="ECO:0000313" key="1">
    <source>
        <dbReference type="EMBL" id="OKH27326.1"/>
    </source>
</evidence>